<dbReference type="AlphaFoldDB" id="A0A2W2EDV1"/>
<dbReference type="EMBL" id="POUD01000203">
    <property type="protein sequence ID" value="PZG11780.1"/>
    <property type="molecule type" value="Genomic_DNA"/>
</dbReference>
<organism evidence="2 3">
    <name type="scientific">Nonomuraea aridisoli</name>
    <dbReference type="NCBI Taxonomy" id="2070368"/>
    <lineage>
        <taxon>Bacteria</taxon>
        <taxon>Bacillati</taxon>
        <taxon>Actinomycetota</taxon>
        <taxon>Actinomycetes</taxon>
        <taxon>Streptosporangiales</taxon>
        <taxon>Streptosporangiaceae</taxon>
        <taxon>Nonomuraea</taxon>
    </lineage>
</organism>
<keyword evidence="1" id="KW-0472">Membrane</keyword>
<evidence type="ECO:0000256" key="1">
    <source>
        <dbReference type="SAM" id="Phobius"/>
    </source>
</evidence>
<evidence type="ECO:0000313" key="3">
    <source>
        <dbReference type="Proteomes" id="UP000249304"/>
    </source>
</evidence>
<feature type="transmembrane region" description="Helical" evidence="1">
    <location>
        <begin position="38"/>
        <end position="57"/>
    </location>
</feature>
<comment type="caution">
    <text evidence="2">The sequence shown here is derived from an EMBL/GenBank/DDBJ whole genome shotgun (WGS) entry which is preliminary data.</text>
</comment>
<dbReference type="Proteomes" id="UP000249304">
    <property type="component" value="Unassembled WGS sequence"/>
</dbReference>
<protein>
    <submittedName>
        <fullName evidence="2">Uncharacterized protein</fullName>
    </submittedName>
</protein>
<feature type="transmembrane region" description="Helical" evidence="1">
    <location>
        <begin position="63"/>
        <end position="86"/>
    </location>
</feature>
<feature type="transmembrane region" description="Helical" evidence="1">
    <location>
        <begin position="168"/>
        <end position="186"/>
    </location>
</feature>
<sequence>MPLTSMTETAHLPLPAVPGARGRAVILLVRPLARAIDWAPLAVVAAFGAGLLTLVQAGRPLSAGAALVLMRVVGTLLGSAAAFALVDAMATDLGAAAVPRWARQALRCVLAGGVAVVLWLAAFAYALSRLPEGTLFPVTDLLVEMAFCLGVALAAAAAAVRHATGRQAAMAAVLVQLGLVMATLLLPDRLVLWPPTCGAGHWEEAHRFWFAMLPVPYAWLAFACRDLRR</sequence>
<accession>A0A2W2EDV1</accession>
<name>A0A2W2EDV1_9ACTN</name>
<feature type="transmembrane region" description="Helical" evidence="1">
    <location>
        <begin position="206"/>
        <end position="224"/>
    </location>
</feature>
<reference evidence="2 3" key="1">
    <citation type="submission" date="2018-01" db="EMBL/GenBank/DDBJ databases">
        <title>Draft genome sequence of Nonomuraea sp. KC333.</title>
        <authorList>
            <person name="Sahin N."/>
            <person name="Saygin H."/>
            <person name="Ay H."/>
        </authorList>
    </citation>
    <scope>NUCLEOTIDE SEQUENCE [LARGE SCALE GENOMIC DNA]</scope>
    <source>
        <strain evidence="2 3">KC333</strain>
    </source>
</reference>
<keyword evidence="1" id="KW-0812">Transmembrane</keyword>
<feature type="transmembrane region" description="Helical" evidence="1">
    <location>
        <begin position="106"/>
        <end position="128"/>
    </location>
</feature>
<feature type="transmembrane region" description="Helical" evidence="1">
    <location>
        <begin position="134"/>
        <end position="156"/>
    </location>
</feature>
<proteinExistence type="predicted"/>
<dbReference type="OrthoDB" id="3528448at2"/>
<gene>
    <name evidence="2" type="ORF">C1J01_34260</name>
</gene>
<keyword evidence="3" id="KW-1185">Reference proteome</keyword>
<evidence type="ECO:0000313" key="2">
    <source>
        <dbReference type="EMBL" id="PZG11780.1"/>
    </source>
</evidence>
<keyword evidence="1" id="KW-1133">Transmembrane helix</keyword>